<name>A0AAU7QRU6_9FLAO</name>
<dbReference type="AlphaFoldDB" id="A0AAU7QRU6"/>
<sequence length="118" mass="14272">MLNNLIFKNIFFKKDTTYYWNLFKKNISFKKKIYFIKKINEKIKILDLYKIYKAIIINITKKYVIVYINNSKYENFISIKEFLNKKIQIGDIIEIMILKIDSLNGSIISYIEALKLRI</sequence>
<organism evidence="2">
    <name type="scientific">Candidatus Shikimatogenerans sp. Tder</name>
    <dbReference type="NCBI Taxonomy" id="3158566"/>
    <lineage>
        <taxon>Bacteria</taxon>
        <taxon>Pseudomonadati</taxon>
        <taxon>Bacteroidota</taxon>
        <taxon>Flavobacteriia</taxon>
        <taxon>Flavobacteriales</taxon>
        <taxon>Candidatus Shikimatogenerans</taxon>
    </lineage>
</organism>
<proteinExistence type="predicted"/>
<dbReference type="GO" id="GO:0003676">
    <property type="term" value="F:nucleic acid binding"/>
    <property type="evidence" value="ECO:0007669"/>
    <property type="project" value="InterPro"/>
</dbReference>
<evidence type="ECO:0000313" key="2">
    <source>
        <dbReference type="EMBL" id="XBT18534.1"/>
    </source>
</evidence>
<dbReference type="InterPro" id="IPR012340">
    <property type="entry name" value="NA-bd_OB-fold"/>
</dbReference>
<evidence type="ECO:0000259" key="1">
    <source>
        <dbReference type="Pfam" id="PF00575"/>
    </source>
</evidence>
<dbReference type="SUPFAM" id="SSF50249">
    <property type="entry name" value="Nucleic acid-binding proteins"/>
    <property type="match status" value="1"/>
</dbReference>
<dbReference type="Pfam" id="PF00575">
    <property type="entry name" value="S1"/>
    <property type="match status" value="1"/>
</dbReference>
<dbReference type="Gene3D" id="2.40.50.140">
    <property type="entry name" value="Nucleic acid-binding proteins"/>
    <property type="match status" value="1"/>
</dbReference>
<feature type="domain" description="S1 motif" evidence="1">
    <location>
        <begin position="51"/>
        <end position="109"/>
    </location>
</feature>
<dbReference type="InterPro" id="IPR003029">
    <property type="entry name" value="S1_domain"/>
</dbReference>
<dbReference type="EMBL" id="CP157895">
    <property type="protein sequence ID" value="XBT18534.1"/>
    <property type="molecule type" value="Genomic_DNA"/>
</dbReference>
<reference evidence="2" key="1">
    <citation type="submission" date="2024-06" db="EMBL/GenBank/DDBJ databases">
        <title>Diversity, functionality, and evolutionary history of bacterial symbionts in false click beetles (Coleoptera, Throscidae).</title>
        <authorList>
            <person name="Wierz J.C."/>
            <person name="Malm H."/>
            <person name="Kaltenpoth M."/>
            <person name="Engl T."/>
        </authorList>
    </citation>
    <scope>NUCLEOTIDE SEQUENCE</scope>
    <source>
        <strain evidence="2">Tder</strain>
    </source>
</reference>
<gene>
    <name evidence="2" type="ORF">ABNO82_00240</name>
</gene>
<protein>
    <submittedName>
        <fullName evidence="2">S1 RNA-binding domain-containing protein</fullName>
    </submittedName>
</protein>
<accession>A0AAU7QRU6</accession>